<sequence>MDIRVTSWRVIKRAAPWRAMYFAASHKTFNITKFDIAMDHSPAAMPSIRRYRQIYPTALAAIAASAFETESKAEEVIKVTPATQIGEDKLDKLAGP</sequence>
<reference evidence="1" key="1">
    <citation type="submission" date="2023-11" db="EMBL/GenBank/DDBJ databases">
        <title>The genome sequences of three competitors of mushroom-forming fungi.</title>
        <authorList>
            <person name="Beijen E."/>
            <person name="Ohm R.A."/>
        </authorList>
    </citation>
    <scope>NUCLEOTIDE SEQUENCE</scope>
    <source>
        <strain evidence="1">CBS 100526</strain>
    </source>
</reference>
<keyword evidence="2" id="KW-1185">Reference proteome</keyword>
<name>A0AAE1M1G6_9HYPO</name>
<dbReference type="GeneID" id="87918584"/>
<dbReference type="EMBL" id="JAWRVG010000013">
    <property type="protein sequence ID" value="KAK4076689.1"/>
    <property type="molecule type" value="Genomic_DNA"/>
</dbReference>
<dbReference type="AlphaFoldDB" id="A0AAE1M1G6"/>
<accession>A0AAE1M1G6</accession>
<gene>
    <name evidence="1" type="ORF">Triagg1_4292</name>
</gene>
<dbReference type="Proteomes" id="UP001273209">
    <property type="component" value="Unassembled WGS sequence"/>
</dbReference>
<evidence type="ECO:0000313" key="1">
    <source>
        <dbReference type="EMBL" id="KAK4076689.1"/>
    </source>
</evidence>
<dbReference type="RefSeq" id="XP_062756799.1">
    <property type="nucleotide sequence ID" value="XM_062898679.1"/>
</dbReference>
<comment type="caution">
    <text evidence="1">The sequence shown here is derived from an EMBL/GenBank/DDBJ whole genome shotgun (WGS) entry which is preliminary data.</text>
</comment>
<evidence type="ECO:0000313" key="2">
    <source>
        <dbReference type="Proteomes" id="UP001273209"/>
    </source>
</evidence>
<protein>
    <submittedName>
        <fullName evidence="1">Uncharacterized protein</fullName>
    </submittedName>
</protein>
<organism evidence="1 2">
    <name type="scientific">Trichoderma aggressivum f. europaeum</name>
    <dbReference type="NCBI Taxonomy" id="173218"/>
    <lineage>
        <taxon>Eukaryota</taxon>
        <taxon>Fungi</taxon>
        <taxon>Dikarya</taxon>
        <taxon>Ascomycota</taxon>
        <taxon>Pezizomycotina</taxon>
        <taxon>Sordariomycetes</taxon>
        <taxon>Hypocreomycetidae</taxon>
        <taxon>Hypocreales</taxon>
        <taxon>Hypocreaceae</taxon>
        <taxon>Trichoderma</taxon>
    </lineage>
</organism>
<proteinExistence type="predicted"/>